<dbReference type="Gene3D" id="3.10.10.10">
    <property type="entry name" value="HIV Type 1 Reverse Transcriptase, subunit A, domain 1"/>
    <property type="match status" value="1"/>
</dbReference>
<evidence type="ECO:0000256" key="3">
    <source>
        <dbReference type="ARBA" id="ARBA00022722"/>
    </source>
</evidence>
<keyword evidence="9" id="KW-1185">Reference proteome</keyword>
<proteinExistence type="predicted"/>
<dbReference type="CDD" id="cd09274">
    <property type="entry name" value="RNase_HI_RT_Ty3"/>
    <property type="match status" value="1"/>
</dbReference>
<dbReference type="Gene3D" id="3.30.70.270">
    <property type="match status" value="2"/>
</dbReference>
<dbReference type="Pfam" id="PF17917">
    <property type="entry name" value="RT_RNaseH"/>
    <property type="match status" value="1"/>
</dbReference>
<evidence type="ECO:0000259" key="7">
    <source>
        <dbReference type="PROSITE" id="PS50878"/>
    </source>
</evidence>
<protein>
    <submittedName>
        <fullName evidence="8">Retrovirus-related Pol polyprotein from transposon 17.6</fullName>
    </submittedName>
</protein>
<name>A0A4Y2HL66_ARAVE</name>
<evidence type="ECO:0000256" key="6">
    <source>
        <dbReference type="ARBA" id="ARBA00022918"/>
    </source>
</evidence>
<keyword evidence="5" id="KW-0378">Hydrolase</keyword>
<sequence length="458" mass="53638">MNSPNYLVEKLDDYDTFRSIFKNTQSLKKGHYDKRNFFKHDPVVTTNENKKVYGFTHNERGPSKPVYMKPYKTNAPERAAIEEIVREWRENETVYCFFITLDLEHGYLQIPLTEKAKQKTPFITPDETGRFERMNFGLTNSTEELQRLMYLVLDPFCNLGVLCYLDDILITAKTWEEIIEKLIEVFERFRSANVTLKLPKCKFGKQEVDNLGFVINKNLIKPGSRKLEAIFKFPQPKNMHDARRFLGLKSLFRKFIPNHAIKYLTQLPEKNKIFKLEKVQEEWFETLKRELMNKPIFALCNPKAKTEEHTYACVDGIAGILLQLGSDNKWHLVYCESNITTETENKYHSSKLELMATVWTLVQLRQFLLGISFTAMTDCQALIYMNVKKSSNPQIARWNRLIEEFNFEIRHRPGTKMSHIDAISRAPVLISSDTLDSLIENKSEFCLTLSVEYQVLMM</sequence>
<feature type="domain" description="Reverse transcriptase" evidence="7">
    <location>
        <begin position="1"/>
        <end position="215"/>
    </location>
</feature>
<evidence type="ECO:0000256" key="4">
    <source>
        <dbReference type="ARBA" id="ARBA00022759"/>
    </source>
</evidence>
<keyword evidence="6" id="KW-0695">RNA-directed DNA polymerase</keyword>
<dbReference type="InterPro" id="IPR050951">
    <property type="entry name" value="Retrovirus_Pol_polyprotein"/>
</dbReference>
<dbReference type="InterPro" id="IPR043128">
    <property type="entry name" value="Rev_trsase/Diguanyl_cyclase"/>
</dbReference>
<dbReference type="PROSITE" id="PS50878">
    <property type="entry name" value="RT_POL"/>
    <property type="match status" value="1"/>
</dbReference>
<keyword evidence="1" id="KW-0808">Transferase</keyword>
<evidence type="ECO:0000313" key="9">
    <source>
        <dbReference type="Proteomes" id="UP000499080"/>
    </source>
</evidence>
<keyword evidence="4" id="KW-0255">Endonuclease</keyword>
<dbReference type="InterPro" id="IPR041373">
    <property type="entry name" value="RT_RNaseH"/>
</dbReference>
<dbReference type="InterPro" id="IPR000477">
    <property type="entry name" value="RT_dom"/>
</dbReference>
<dbReference type="GO" id="GO:0004519">
    <property type="term" value="F:endonuclease activity"/>
    <property type="evidence" value="ECO:0007669"/>
    <property type="project" value="UniProtKB-KW"/>
</dbReference>
<dbReference type="EMBL" id="BGPR01002007">
    <property type="protein sequence ID" value="GBM66106.1"/>
    <property type="molecule type" value="Genomic_DNA"/>
</dbReference>
<dbReference type="OrthoDB" id="115435at2759"/>
<dbReference type="GO" id="GO:0003964">
    <property type="term" value="F:RNA-directed DNA polymerase activity"/>
    <property type="evidence" value="ECO:0007669"/>
    <property type="project" value="UniProtKB-KW"/>
</dbReference>
<gene>
    <name evidence="8" type="primary">pol_362</name>
    <name evidence="8" type="ORF">AVEN_169774_1</name>
</gene>
<dbReference type="InterPro" id="IPR043502">
    <property type="entry name" value="DNA/RNA_pol_sf"/>
</dbReference>
<evidence type="ECO:0000313" key="8">
    <source>
        <dbReference type="EMBL" id="GBM66106.1"/>
    </source>
</evidence>
<evidence type="ECO:0000256" key="2">
    <source>
        <dbReference type="ARBA" id="ARBA00022695"/>
    </source>
</evidence>
<evidence type="ECO:0000256" key="1">
    <source>
        <dbReference type="ARBA" id="ARBA00022679"/>
    </source>
</evidence>
<dbReference type="AlphaFoldDB" id="A0A4Y2HL66"/>
<dbReference type="Pfam" id="PF00078">
    <property type="entry name" value="RVT_1"/>
    <property type="match status" value="1"/>
</dbReference>
<keyword evidence="2" id="KW-0548">Nucleotidyltransferase</keyword>
<keyword evidence="3" id="KW-0540">Nuclease</keyword>
<evidence type="ECO:0000256" key="5">
    <source>
        <dbReference type="ARBA" id="ARBA00022801"/>
    </source>
</evidence>
<dbReference type="Proteomes" id="UP000499080">
    <property type="component" value="Unassembled WGS sequence"/>
</dbReference>
<dbReference type="PANTHER" id="PTHR37984">
    <property type="entry name" value="PROTEIN CBG26694"/>
    <property type="match status" value="1"/>
</dbReference>
<dbReference type="CDD" id="cd01647">
    <property type="entry name" value="RT_LTR"/>
    <property type="match status" value="1"/>
</dbReference>
<accession>A0A4Y2HL66</accession>
<dbReference type="SUPFAM" id="SSF56672">
    <property type="entry name" value="DNA/RNA polymerases"/>
    <property type="match status" value="1"/>
</dbReference>
<dbReference type="PANTHER" id="PTHR37984:SF5">
    <property type="entry name" value="PROTEIN NYNRIN-LIKE"/>
    <property type="match status" value="1"/>
</dbReference>
<reference evidence="8 9" key="1">
    <citation type="journal article" date="2019" name="Sci. Rep.">
        <title>Orb-weaving spider Araneus ventricosus genome elucidates the spidroin gene catalogue.</title>
        <authorList>
            <person name="Kono N."/>
            <person name="Nakamura H."/>
            <person name="Ohtoshi R."/>
            <person name="Moran D.A.P."/>
            <person name="Shinohara A."/>
            <person name="Yoshida Y."/>
            <person name="Fujiwara M."/>
            <person name="Mori M."/>
            <person name="Tomita M."/>
            <person name="Arakawa K."/>
        </authorList>
    </citation>
    <scope>NUCLEOTIDE SEQUENCE [LARGE SCALE GENOMIC DNA]</scope>
</reference>
<organism evidence="8 9">
    <name type="scientific">Araneus ventricosus</name>
    <name type="common">Orbweaver spider</name>
    <name type="synonym">Epeira ventricosa</name>
    <dbReference type="NCBI Taxonomy" id="182803"/>
    <lineage>
        <taxon>Eukaryota</taxon>
        <taxon>Metazoa</taxon>
        <taxon>Ecdysozoa</taxon>
        <taxon>Arthropoda</taxon>
        <taxon>Chelicerata</taxon>
        <taxon>Arachnida</taxon>
        <taxon>Araneae</taxon>
        <taxon>Araneomorphae</taxon>
        <taxon>Entelegynae</taxon>
        <taxon>Araneoidea</taxon>
        <taxon>Araneidae</taxon>
        <taxon>Araneus</taxon>
    </lineage>
</organism>
<dbReference type="GO" id="GO:0016787">
    <property type="term" value="F:hydrolase activity"/>
    <property type="evidence" value="ECO:0007669"/>
    <property type="project" value="UniProtKB-KW"/>
</dbReference>
<comment type="caution">
    <text evidence="8">The sequence shown here is derived from an EMBL/GenBank/DDBJ whole genome shotgun (WGS) entry which is preliminary data.</text>
</comment>